<accession>A0A9W7BBJ0</accession>
<dbReference type="SUPFAM" id="SSF81324">
    <property type="entry name" value="Voltage-gated potassium channels"/>
    <property type="match status" value="1"/>
</dbReference>
<feature type="transmembrane region" description="Helical" evidence="2">
    <location>
        <begin position="256"/>
        <end position="280"/>
    </location>
</feature>
<dbReference type="GO" id="GO:0016286">
    <property type="term" value="F:small conductance calcium-activated potassium channel activity"/>
    <property type="evidence" value="ECO:0007669"/>
    <property type="project" value="InterPro"/>
</dbReference>
<dbReference type="Proteomes" id="UP001165085">
    <property type="component" value="Unassembled WGS sequence"/>
</dbReference>
<dbReference type="PANTHER" id="PTHR10153">
    <property type="entry name" value="SMALL CONDUCTANCE CALCIUM-ACTIVATED POTASSIUM CHANNEL"/>
    <property type="match status" value="1"/>
</dbReference>
<evidence type="ECO:0000259" key="3">
    <source>
        <dbReference type="Pfam" id="PF07885"/>
    </source>
</evidence>
<feature type="region of interest" description="Disordered" evidence="1">
    <location>
        <begin position="533"/>
        <end position="589"/>
    </location>
</feature>
<dbReference type="GO" id="GO:0016020">
    <property type="term" value="C:membrane"/>
    <property type="evidence" value="ECO:0007669"/>
    <property type="project" value="InterPro"/>
</dbReference>
<feature type="region of interest" description="Disordered" evidence="1">
    <location>
        <begin position="26"/>
        <end position="48"/>
    </location>
</feature>
<evidence type="ECO:0000313" key="4">
    <source>
        <dbReference type="EMBL" id="GMH87809.1"/>
    </source>
</evidence>
<keyword evidence="2" id="KW-1133">Transmembrane helix</keyword>
<feature type="transmembrane region" description="Helical" evidence="2">
    <location>
        <begin position="301"/>
        <end position="323"/>
    </location>
</feature>
<dbReference type="Gene3D" id="1.10.287.70">
    <property type="match status" value="1"/>
</dbReference>
<evidence type="ECO:0000313" key="5">
    <source>
        <dbReference type="Proteomes" id="UP001165085"/>
    </source>
</evidence>
<evidence type="ECO:0000256" key="1">
    <source>
        <dbReference type="SAM" id="MobiDB-lite"/>
    </source>
</evidence>
<feature type="transmembrane region" description="Helical" evidence="2">
    <location>
        <begin position="385"/>
        <end position="404"/>
    </location>
</feature>
<protein>
    <recommendedName>
        <fullName evidence="3">Potassium channel domain-containing protein</fullName>
    </recommendedName>
</protein>
<dbReference type="AlphaFoldDB" id="A0A9W7BBJ0"/>
<keyword evidence="2" id="KW-0472">Membrane</keyword>
<comment type="caution">
    <text evidence="4">The sequence shown here is derived from an EMBL/GenBank/DDBJ whole genome shotgun (WGS) entry which is preliminary data.</text>
</comment>
<keyword evidence="2" id="KW-0812">Transmembrane</keyword>
<feature type="transmembrane region" description="Helical" evidence="2">
    <location>
        <begin position="119"/>
        <end position="141"/>
    </location>
</feature>
<keyword evidence="5" id="KW-1185">Reference proteome</keyword>
<sequence length="589" mass="66379">MATITPGGVHRPSSSSPNLLKLAEKTSDPTTLQAEKKSRFTDPTGLSTFAQGDARDSRRFSTVIQTIYSLKSSVRRATLRRPSDLVDSTDVHDISHWHKGFSEQIIDVLDHRPRKILQLMALFFAMVGFVFSSCAAEKLYLNANEINDSINNYKLLSSISTVALIVVVLIMHGFDLSVEKDRGYVSPDSTIFSRGRHGHIWLELLICAIHSPVGVHFIFKEEVAKSSTGYTPDGAEVEAVYAYHTFDSVTNVLMTLRLYLCIPILHHFMGLTGTGPRLVAKYTNIIFDMHFTMKAILERHSIAALFVAIIFIAVHGGWCYMALERPLCAFWIEEQWETVAYSWGRCGMQQPSTFENFEDSFWVAIITMTTVGYGDLVPVTLGGRIISIWCSFVGIVIIALLVNVMTTETTFRPKELKAYNLIKNGAYRKGTKILAVLLVQSCWRYHKHSKGDKKSAEALRAKKIYFRHYRNWKTNLRHILMNENKIDEVAILTSELGSLRRDFKDMLFTSLVDLENRIDRRMIRLAATISQNRVRRQGGPGGGGDVKSEERASQRPVTTKPPSIGEVSEDFKISMRPQDAVAASLKDKE</sequence>
<evidence type="ECO:0000256" key="2">
    <source>
        <dbReference type="SAM" id="Phobius"/>
    </source>
</evidence>
<feature type="domain" description="Potassium channel" evidence="3">
    <location>
        <begin position="352"/>
        <end position="407"/>
    </location>
</feature>
<feature type="transmembrane region" description="Helical" evidence="2">
    <location>
        <begin position="153"/>
        <end position="174"/>
    </location>
</feature>
<name>A0A9W7BBJ0_9STRA</name>
<dbReference type="InterPro" id="IPR015449">
    <property type="entry name" value="K_chnl_Ca-activ_SK"/>
</dbReference>
<dbReference type="EMBL" id="BRXY01000333">
    <property type="protein sequence ID" value="GMH87809.1"/>
    <property type="molecule type" value="Genomic_DNA"/>
</dbReference>
<reference evidence="5" key="1">
    <citation type="journal article" date="2023" name="Commun. Biol.">
        <title>Genome analysis of Parmales, the sister group of diatoms, reveals the evolutionary specialization of diatoms from phago-mixotrophs to photoautotrophs.</title>
        <authorList>
            <person name="Ban H."/>
            <person name="Sato S."/>
            <person name="Yoshikawa S."/>
            <person name="Yamada K."/>
            <person name="Nakamura Y."/>
            <person name="Ichinomiya M."/>
            <person name="Sato N."/>
            <person name="Blanc-Mathieu R."/>
            <person name="Endo H."/>
            <person name="Kuwata A."/>
            <person name="Ogata H."/>
        </authorList>
    </citation>
    <scope>NUCLEOTIDE SEQUENCE [LARGE SCALE GENOMIC DNA]</scope>
    <source>
        <strain evidence="5">NIES 3701</strain>
    </source>
</reference>
<dbReference type="OrthoDB" id="433309at2759"/>
<dbReference type="Pfam" id="PF07885">
    <property type="entry name" value="Ion_trans_2"/>
    <property type="match status" value="1"/>
</dbReference>
<organism evidence="4 5">
    <name type="scientific">Triparma strigata</name>
    <dbReference type="NCBI Taxonomy" id="1606541"/>
    <lineage>
        <taxon>Eukaryota</taxon>
        <taxon>Sar</taxon>
        <taxon>Stramenopiles</taxon>
        <taxon>Ochrophyta</taxon>
        <taxon>Bolidophyceae</taxon>
        <taxon>Parmales</taxon>
        <taxon>Triparmaceae</taxon>
        <taxon>Triparma</taxon>
    </lineage>
</organism>
<feature type="region of interest" description="Disordered" evidence="1">
    <location>
        <begin position="1"/>
        <end position="20"/>
    </location>
</feature>
<proteinExistence type="predicted"/>
<dbReference type="InterPro" id="IPR013099">
    <property type="entry name" value="K_chnl_dom"/>
</dbReference>
<gene>
    <name evidence="4" type="ORF">TrST_g8523</name>
</gene>